<gene>
    <name evidence="2" type="ORF">D9758_006248</name>
</gene>
<dbReference type="GO" id="GO:0016491">
    <property type="term" value="F:oxidoreductase activity"/>
    <property type="evidence" value="ECO:0007669"/>
    <property type="project" value="InterPro"/>
</dbReference>
<dbReference type="GO" id="GO:0006629">
    <property type="term" value="P:lipid metabolic process"/>
    <property type="evidence" value="ECO:0007669"/>
    <property type="project" value="InterPro"/>
</dbReference>
<evidence type="ECO:0000313" key="3">
    <source>
        <dbReference type="Proteomes" id="UP000559256"/>
    </source>
</evidence>
<evidence type="ECO:0000313" key="2">
    <source>
        <dbReference type="EMBL" id="KAF5361466.1"/>
    </source>
</evidence>
<name>A0A8H5GAW1_9AGAR</name>
<proteinExistence type="predicted"/>
<organism evidence="2 3">
    <name type="scientific">Tetrapyrgos nigripes</name>
    <dbReference type="NCBI Taxonomy" id="182062"/>
    <lineage>
        <taxon>Eukaryota</taxon>
        <taxon>Fungi</taxon>
        <taxon>Dikarya</taxon>
        <taxon>Basidiomycota</taxon>
        <taxon>Agaricomycotina</taxon>
        <taxon>Agaricomycetes</taxon>
        <taxon>Agaricomycetidae</taxon>
        <taxon>Agaricales</taxon>
        <taxon>Marasmiineae</taxon>
        <taxon>Marasmiaceae</taxon>
        <taxon>Tetrapyrgos</taxon>
    </lineage>
</organism>
<dbReference type="PANTHER" id="PTHR32100">
    <property type="entry name" value="OMEGA-6 FATTY ACID DESATURASE, CHLOROPLASTIC"/>
    <property type="match status" value="1"/>
</dbReference>
<sequence length="443" mass="51273">MFSTLFQDSPEYERRKLTPFVPPQVTWPELSAAVPRRLFHRNTIKGLSYVVRDVVLAYILYKLAWQFSPFVASLNTQFDMPPAVTTLVNMALWSCYWFSQGIVLTSWWCLAHEASHGTLSSHRWINDSVGFLLHTFLFVPYFAWKSSHHSHHQATVSVERDENYVPPTRSEFNLPAQDLAHIGDYREALEESPIYTFIRIIAMQVLGLHAYLMFNCKGSSRYPPGTNHFHPSSPLFKPQERNGIITSDIALSIMCSIVYFWTKRFGLGSFIRLYMIPFMFVNHWIVMLTYLQHTDPTVPYYRKKEWTFIRGAISTVDRPLLGWIGQVFFHNVSHNHVGALLESINSILCVFPLLNSALDPDPASDNQPEVTECIKKVLKDNYNYDSTVRIPLATTVIDNTQVFFQNTFRALYRSFVECEFIEDDGDIVFYKNRQGRAARHLAK</sequence>
<dbReference type="OrthoDB" id="1461976at2759"/>
<dbReference type="AlphaFoldDB" id="A0A8H5GAW1"/>
<protein>
    <recommendedName>
        <fullName evidence="1">Fatty acid desaturase domain-containing protein</fullName>
    </recommendedName>
</protein>
<comment type="caution">
    <text evidence="2">The sequence shown here is derived from an EMBL/GenBank/DDBJ whole genome shotgun (WGS) entry which is preliminary data.</text>
</comment>
<accession>A0A8H5GAW1</accession>
<reference evidence="2 3" key="1">
    <citation type="journal article" date="2020" name="ISME J.">
        <title>Uncovering the hidden diversity of litter-decomposition mechanisms in mushroom-forming fungi.</title>
        <authorList>
            <person name="Floudas D."/>
            <person name="Bentzer J."/>
            <person name="Ahren D."/>
            <person name="Johansson T."/>
            <person name="Persson P."/>
            <person name="Tunlid A."/>
        </authorList>
    </citation>
    <scope>NUCLEOTIDE SEQUENCE [LARGE SCALE GENOMIC DNA]</scope>
    <source>
        <strain evidence="2 3">CBS 291.85</strain>
    </source>
</reference>
<evidence type="ECO:0000259" key="1">
    <source>
        <dbReference type="Pfam" id="PF00487"/>
    </source>
</evidence>
<keyword evidence="3" id="KW-1185">Reference proteome</keyword>
<feature type="domain" description="Fatty acid desaturase" evidence="1">
    <location>
        <begin position="92"/>
        <end position="331"/>
    </location>
</feature>
<dbReference type="EMBL" id="JAACJM010000040">
    <property type="protein sequence ID" value="KAF5361466.1"/>
    <property type="molecule type" value="Genomic_DNA"/>
</dbReference>
<dbReference type="InterPro" id="IPR005804">
    <property type="entry name" value="FA_desaturase_dom"/>
</dbReference>
<dbReference type="Proteomes" id="UP000559256">
    <property type="component" value="Unassembled WGS sequence"/>
</dbReference>
<dbReference type="Pfam" id="PF00487">
    <property type="entry name" value="FA_desaturase"/>
    <property type="match status" value="1"/>
</dbReference>
<dbReference type="InterPro" id="IPR012171">
    <property type="entry name" value="Fatty_acid_desaturase"/>
</dbReference>